<dbReference type="Pfam" id="PF00903">
    <property type="entry name" value="Glyoxalase"/>
    <property type="match status" value="1"/>
</dbReference>
<feature type="domain" description="VOC" evidence="1">
    <location>
        <begin position="15"/>
        <end position="140"/>
    </location>
</feature>
<proteinExistence type="predicted"/>
<dbReference type="GO" id="GO:0016829">
    <property type="term" value="F:lyase activity"/>
    <property type="evidence" value="ECO:0007669"/>
    <property type="project" value="UniProtKB-KW"/>
</dbReference>
<dbReference type="OrthoDB" id="9812656at2"/>
<reference evidence="2 3" key="1">
    <citation type="submission" date="2019-03" db="EMBL/GenBank/DDBJ databases">
        <title>Genomic Encyclopedia of Type Strains, Phase IV (KMG-IV): sequencing the most valuable type-strain genomes for metagenomic binning, comparative biology and taxonomic classification.</title>
        <authorList>
            <person name="Goeker M."/>
        </authorList>
    </citation>
    <scope>NUCLEOTIDE SEQUENCE [LARGE SCALE GENOMIC DNA]</scope>
    <source>
        <strain evidence="2 3">DSM 25903</strain>
    </source>
</reference>
<dbReference type="PANTHER" id="PTHR21366:SF22">
    <property type="entry name" value="VOC DOMAIN-CONTAINING PROTEIN"/>
    <property type="match status" value="1"/>
</dbReference>
<dbReference type="InterPro" id="IPR037523">
    <property type="entry name" value="VOC_core"/>
</dbReference>
<evidence type="ECO:0000313" key="3">
    <source>
        <dbReference type="Proteomes" id="UP000295122"/>
    </source>
</evidence>
<evidence type="ECO:0000259" key="1">
    <source>
        <dbReference type="PROSITE" id="PS51819"/>
    </source>
</evidence>
<dbReference type="PANTHER" id="PTHR21366">
    <property type="entry name" value="GLYOXALASE FAMILY PROTEIN"/>
    <property type="match status" value="1"/>
</dbReference>
<dbReference type="AlphaFoldDB" id="A0A4R7BUI5"/>
<keyword evidence="2" id="KW-0560">Oxidoreductase</keyword>
<name>A0A4R7BUI5_9HYPH</name>
<protein>
    <submittedName>
        <fullName evidence="2">Catechol 2,3-dioxygenase-like lactoylglutathione lyase family enzyme</fullName>
    </submittedName>
</protein>
<gene>
    <name evidence="2" type="ORF">EV668_4117</name>
</gene>
<dbReference type="EMBL" id="SNZR01000015">
    <property type="protein sequence ID" value="TDR88245.1"/>
    <property type="molecule type" value="Genomic_DNA"/>
</dbReference>
<organism evidence="2 3">
    <name type="scientific">Enterovirga rhinocerotis</name>
    <dbReference type="NCBI Taxonomy" id="1339210"/>
    <lineage>
        <taxon>Bacteria</taxon>
        <taxon>Pseudomonadati</taxon>
        <taxon>Pseudomonadota</taxon>
        <taxon>Alphaproteobacteria</taxon>
        <taxon>Hyphomicrobiales</taxon>
        <taxon>Methylobacteriaceae</taxon>
        <taxon>Enterovirga</taxon>
    </lineage>
</organism>
<dbReference type="Gene3D" id="3.10.180.10">
    <property type="entry name" value="2,3-Dihydroxybiphenyl 1,2-Dioxygenase, domain 1"/>
    <property type="match status" value="1"/>
</dbReference>
<keyword evidence="3" id="KW-1185">Reference proteome</keyword>
<sequence length="146" mass="15928">MAEKGSSEAAPLIDGVLETALYVDDLTRATAFYEGLLGLRRLFGDERLVALDHGRRGVLLLFRRGTTRETVTLPGGTIPPHDGHGPIHIAFAIREGALPLLESRLSESAIAIEGRTRWPRGGDSIYVRDPDGHLVEFATPGLWAIY</sequence>
<evidence type="ECO:0000313" key="2">
    <source>
        <dbReference type="EMBL" id="TDR88245.1"/>
    </source>
</evidence>
<dbReference type="InterPro" id="IPR029068">
    <property type="entry name" value="Glyas_Bleomycin-R_OHBP_Dase"/>
</dbReference>
<dbReference type="InterPro" id="IPR004360">
    <property type="entry name" value="Glyas_Fos-R_dOase_dom"/>
</dbReference>
<dbReference type="InterPro" id="IPR050383">
    <property type="entry name" value="GlyoxalaseI/FosfomycinResist"/>
</dbReference>
<comment type="caution">
    <text evidence="2">The sequence shown here is derived from an EMBL/GenBank/DDBJ whole genome shotgun (WGS) entry which is preliminary data.</text>
</comment>
<dbReference type="PROSITE" id="PS51819">
    <property type="entry name" value="VOC"/>
    <property type="match status" value="1"/>
</dbReference>
<keyword evidence="2" id="KW-0223">Dioxygenase</keyword>
<dbReference type="SUPFAM" id="SSF54593">
    <property type="entry name" value="Glyoxalase/Bleomycin resistance protein/Dihydroxybiphenyl dioxygenase"/>
    <property type="match status" value="1"/>
</dbReference>
<dbReference type="Proteomes" id="UP000295122">
    <property type="component" value="Unassembled WGS sequence"/>
</dbReference>
<keyword evidence="2" id="KW-0456">Lyase</keyword>
<dbReference type="GO" id="GO:0051213">
    <property type="term" value="F:dioxygenase activity"/>
    <property type="evidence" value="ECO:0007669"/>
    <property type="project" value="UniProtKB-KW"/>
</dbReference>
<accession>A0A4R7BUI5</accession>